<evidence type="ECO:0000313" key="1">
    <source>
        <dbReference type="EMBL" id="TDX01442.1"/>
    </source>
</evidence>
<name>A0A4R8DT26_9BACT</name>
<accession>A0A4R8DT26</accession>
<dbReference type="Proteomes" id="UP000294498">
    <property type="component" value="Unassembled WGS sequence"/>
</dbReference>
<gene>
    <name evidence="1" type="ORF">EDB95_2477</name>
</gene>
<organism evidence="1 2">
    <name type="scientific">Dinghuibacter silviterrae</name>
    <dbReference type="NCBI Taxonomy" id="1539049"/>
    <lineage>
        <taxon>Bacteria</taxon>
        <taxon>Pseudomonadati</taxon>
        <taxon>Bacteroidota</taxon>
        <taxon>Chitinophagia</taxon>
        <taxon>Chitinophagales</taxon>
        <taxon>Chitinophagaceae</taxon>
        <taxon>Dinghuibacter</taxon>
    </lineage>
</organism>
<reference evidence="1 2" key="1">
    <citation type="submission" date="2019-03" db="EMBL/GenBank/DDBJ databases">
        <title>Genomic Encyclopedia of Type Strains, Phase IV (KMG-IV): sequencing the most valuable type-strain genomes for metagenomic binning, comparative biology and taxonomic classification.</title>
        <authorList>
            <person name="Goeker M."/>
        </authorList>
    </citation>
    <scope>NUCLEOTIDE SEQUENCE [LARGE SCALE GENOMIC DNA]</scope>
    <source>
        <strain evidence="1 2">DSM 100059</strain>
    </source>
</reference>
<dbReference type="RefSeq" id="WP_133993972.1">
    <property type="nucleotide sequence ID" value="NZ_SODV01000001.1"/>
</dbReference>
<dbReference type="EMBL" id="SODV01000001">
    <property type="protein sequence ID" value="TDX01442.1"/>
    <property type="molecule type" value="Genomic_DNA"/>
</dbReference>
<sequence>MQSTSLKALSRVEMKSIKGGGPQLICPSQGETCTGSQGTGVCVPHGITEVCYCSIPGYPIEWPCPNPL</sequence>
<keyword evidence="2" id="KW-1185">Reference proteome</keyword>
<evidence type="ECO:0000313" key="2">
    <source>
        <dbReference type="Proteomes" id="UP000294498"/>
    </source>
</evidence>
<proteinExistence type="predicted"/>
<dbReference type="AlphaFoldDB" id="A0A4R8DT26"/>
<protein>
    <submittedName>
        <fullName evidence="1">Uncharacterized protein</fullName>
    </submittedName>
</protein>
<comment type="caution">
    <text evidence="1">The sequence shown here is derived from an EMBL/GenBank/DDBJ whole genome shotgun (WGS) entry which is preliminary data.</text>
</comment>